<reference evidence="1" key="1">
    <citation type="submission" date="2023-06" db="EMBL/GenBank/DDBJ databases">
        <authorList>
            <consortium name="Lawrence Berkeley National Laboratory"/>
            <person name="Ahrendt S."/>
            <person name="Sahu N."/>
            <person name="Indic B."/>
            <person name="Wong-Bajracharya J."/>
            <person name="Merenyi Z."/>
            <person name="Ke H.-M."/>
            <person name="Monk M."/>
            <person name="Kocsube S."/>
            <person name="Drula E."/>
            <person name="Lipzen A."/>
            <person name="Balint B."/>
            <person name="Henrissat B."/>
            <person name="Andreopoulos B."/>
            <person name="Martin F.M."/>
            <person name="Harder C.B."/>
            <person name="Rigling D."/>
            <person name="Ford K.L."/>
            <person name="Foster G.D."/>
            <person name="Pangilinan J."/>
            <person name="Papanicolaou A."/>
            <person name="Barry K."/>
            <person name="LaButti K."/>
            <person name="Viragh M."/>
            <person name="Koriabine M."/>
            <person name="Yan M."/>
            <person name="Riley R."/>
            <person name="Champramary S."/>
            <person name="Plett K.L."/>
            <person name="Tsai I.J."/>
            <person name="Slot J."/>
            <person name="Sipos G."/>
            <person name="Plett J."/>
            <person name="Nagy L.G."/>
            <person name="Grigoriev I.V."/>
        </authorList>
    </citation>
    <scope>NUCLEOTIDE SEQUENCE</scope>
    <source>
        <strain evidence="1">FPL87.14</strain>
    </source>
</reference>
<protein>
    <submittedName>
        <fullName evidence="1">Uncharacterized protein</fullName>
    </submittedName>
</protein>
<name>A0AA39J6U5_9AGAR</name>
<accession>A0AA39J6U5</accession>
<comment type="caution">
    <text evidence="1">The sequence shown here is derived from an EMBL/GenBank/DDBJ whole genome shotgun (WGS) entry which is preliminary data.</text>
</comment>
<feature type="non-terminal residue" evidence="1">
    <location>
        <position position="1"/>
    </location>
</feature>
<evidence type="ECO:0000313" key="2">
    <source>
        <dbReference type="Proteomes" id="UP001175226"/>
    </source>
</evidence>
<evidence type="ECO:0000313" key="1">
    <source>
        <dbReference type="EMBL" id="KAK0436452.1"/>
    </source>
</evidence>
<dbReference type="AlphaFoldDB" id="A0AA39J6U5"/>
<organism evidence="1 2">
    <name type="scientific">Armillaria borealis</name>
    <dbReference type="NCBI Taxonomy" id="47425"/>
    <lineage>
        <taxon>Eukaryota</taxon>
        <taxon>Fungi</taxon>
        <taxon>Dikarya</taxon>
        <taxon>Basidiomycota</taxon>
        <taxon>Agaricomycotina</taxon>
        <taxon>Agaricomycetes</taxon>
        <taxon>Agaricomycetidae</taxon>
        <taxon>Agaricales</taxon>
        <taxon>Marasmiineae</taxon>
        <taxon>Physalacriaceae</taxon>
        <taxon>Armillaria</taxon>
    </lineage>
</organism>
<proteinExistence type="predicted"/>
<dbReference type="EMBL" id="JAUEPT010000055">
    <property type="protein sequence ID" value="KAK0436452.1"/>
    <property type="molecule type" value="Genomic_DNA"/>
</dbReference>
<keyword evidence="2" id="KW-1185">Reference proteome</keyword>
<feature type="non-terminal residue" evidence="1">
    <location>
        <position position="109"/>
    </location>
</feature>
<gene>
    <name evidence="1" type="ORF">EV421DRAFT_1690807</name>
</gene>
<sequence>IPNIIIAHKFIEQLQTALLDNLDPEIQIQISNPFKDAPDLTPVECLSIDTFLAVTNASQKAYKDIRNGYLCCHPNEQMLSYYQVKKLIQDLSGITPVAYDMCINSCAGF</sequence>
<dbReference type="Proteomes" id="UP001175226">
    <property type="component" value="Unassembled WGS sequence"/>
</dbReference>